<name>A0A378TYS9_NEIEL</name>
<dbReference type="GO" id="GO:0006313">
    <property type="term" value="P:DNA transposition"/>
    <property type="evidence" value="ECO:0007669"/>
    <property type="project" value="InterPro"/>
</dbReference>
<dbReference type="InterPro" id="IPR008490">
    <property type="entry name" value="Transposase_InsH_N"/>
</dbReference>
<protein>
    <submittedName>
        <fullName evidence="8">IS1106A3 transposase</fullName>
    </submittedName>
</protein>
<proteinExistence type="inferred from homology"/>
<dbReference type="GO" id="GO:0004803">
    <property type="term" value="F:transposase activity"/>
    <property type="evidence" value="ECO:0007669"/>
    <property type="project" value="InterPro"/>
</dbReference>
<keyword evidence="5" id="KW-0233">DNA recombination</keyword>
<comment type="similarity">
    <text evidence="2">Belongs to the transposase 11 family.</text>
</comment>
<accession>A0A378TYS9</accession>
<evidence type="ECO:0000256" key="3">
    <source>
        <dbReference type="ARBA" id="ARBA00022578"/>
    </source>
</evidence>
<gene>
    <name evidence="8" type="ORF">NCTC10660_01392</name>
</gene>
<dbReference type="NCBIfam" id="NF033581">
    <property type="entry name" value="transpos_IS5_4"/>
    <property type="match status" value="1"/>
</dbReference>
<dbReference type="AlphaFoldDB" id="A0A378TYS9"/>
<evidence type="ECO:0000256" key="2">
    <source>
        <dbReference type="ARBA" id="ARBA00010075"/>
    </source>
</evidence>
<keyword evidence="3" id="KW-0815">Transposition</keyword>
<feature type="domain" description="Transposase InsH N-terminal" evidence="7">
    <location>
        <begin position="20"/>
        <end position="109"/>
    </location>
</feature>
<evidence type="ECO:0000259" key="6">
    <source>
        <dbReference type="Pfam" id="PF01609"/>
    </source>
</evidence>
<comment type="function">
    <text evidence="1">Involved in the transposition of the insertion sequence IS5.</text>
</comment>
<keyword evidence="4" id="KW-0238">DNA-binding</keyword>
<evidence type="ECO:0000259" key="7">
    <source>
        <dbReference type="Pfam" id="PF05598"/>
    </source>
</evidence>
<dbReference type="Pfam" id="PF05598">
    <property type="entry name" value="DUF772"/>
    <property type="match status" value="1"/>
</dbReference>
<dbReference type="GO" id="GO:0003677">
    <property type="term" value="F:DNA binding"/>
    <property type="evidence" value="ECO:0007669"/>
    <property type="project" value="UniProtKB-KW"/>
</dbReference>
<dbReference type="InterPro" id="IPR002559">
    <property type="entry name" value="Transposase_11"/>
</dbReference>
<evidence type="ECO:0000313" key="8">
    <source>
        <dbReference type="EMBL" id="STZ67901.1"/>
    </source>
</evidence>
<dbReference type="PANTHER" id="PTHR35604">
    <property type="entry name" value="TRANSPOSASE INSH FOR INSERTION SEQUENCE ELEMENT IS5A-RELATED"/>
    <property type="match status" value="1"/>
</dbReference>
<dbReference type="InterPro" id="IPR047959">
    <property type="entry name" value="Transpos_IS5"/>
</dbReference>
<evidence type="ECO:0000256" key="1">
    <source>
        <dbReference type="ARBA" id="ARBA00003544"/>
    </source>
</evidence>
<evidence type="ECO:0000256" key="5">
    <source>
        <dbReference type="ARBA" id="ARBA00023172"/>
    </source>
</evidence>
<dbReference type="Proteomes" id="UP000254927">
    <property type="component" value="Unassembled WGS sequence"/>
</dbReference>
<dbReference type="EMBL" id="UGQW01000002">
    <property type="protein sequence ID" value="STZ67901.1"/>
    <property type="molecule type" value="Genomic_DNA"/>
</dbReference>
<dbReference type="Pfam" id="PF01609">
    <property type="entry name" value="DDE_Tnp_1"/>
    <property type="match status" value="1"/>
</dbReference>
<evidence type="ECO:0000256" key="4">
    <source>
        <dbReference type="ARBA" id="ARBA00023125"/>
    </source>
</evidence>
<organism evidence="8 9">
    <name type="scientific">Neisseria elongata</name>
    <dbReference type="NCBI Taxonomy" id="495"/>
    <lineage>
        <taxon>Bacteria</taxon>
        <taxon>Pseudomonadati</taxon>
        <taxon>Pseudomonadota</taxon>
        <taxon>Betaproteobacteria</taxon>
        <taxon>Neisseriales</taxon>
        <taxon>Neisseriaceae</taxon>
        <taxon>Neisseria</taxon>
    </lineage>
</organism>
<reference evidence="8 9" key="1">
    <citation type="submission" date="2018-06" db="EMBL/GenBank/DDBJ databases">
        <authorList>
            <consortium name="Pathogen Informatics"/>
            <person name="Doyle S."/>
        </authorList>
    </citation>
    <scope>NUCLEOTIDE SEQUENCE [LARGE SCALE GENOMIC DNA]</scope>
    <source>
        <strain evidence="8 9">NCTC10660</strain>
    </source>
</reference>
<dbReference type="PANTHER" id="PTHR35604:SF2">
    <property type="entry name" value="TRANSPOSASE INSH FOR INSERTION SEQUENCE ELEMENT IS5A-RELATED"/>
    <property type="match status" value="1"/>
</dbReference>
<evidence type="ECO:0000313" key="9">
    <source>
        <dbReference type="Proteomes" id="UP000254927"/>
    </source>
</evidence>
<feature type="domain" description="Transposase IS4-like" evidence="6">
    <location>
        <begin position="139"/>
        <end position="232"/>
    </location>
</feature>
<sequence>MSTFFRQTAQAMIAKHIDRFPLLKLDQVIDWQPIEQYLNRQRTRYLRDHRGRPAYPLLSMFKAVLLGQWHSLSDPELEHSLITRIDFNLFYRFDELSIPDYSTLCRYRNWLAQDDTLSELLELINRQLAEKNLKLEKASAAVVDATIIQTAGSKQRQAIEVDEEGQVSGQTTPSKDKDARWTKKNGLYKLGYKQHTRTDEEGYIEKLHITPANTHECNHLSPLLEGIPARPPCRAVFRRQAKCYRWQQHGRCGCKSSGEIGGIEPMSFYFRNEFSGSLELSRLPENSQYNKRTGFQSVLSASAITALAVGRLVVRYQHIGVVFVFQAVFNKAAQGLPFIFLNKFAVRPLFPIANAPDAENFQRLAILLQHKRLARFQHPNAPVRINRKSSLHALPLQFIQKIMVFMIAAHAEHIEVEPLEELGDRRLGVYKVIHKAQFIAVPCRMTQRGLVHTALIRECAHIAALDN</sequence>